<dbReference type="AlphaFoldDB" id="A0A8J5RRY9"/>
<reference evidence="2" key="1">
    <citation type="journal article" date="2021" name="bioRxiv">
        <title>Whole Genome Assembly and Annotation of Northern Wild Rice, Zizania palustris L., Supports a Whole Genome Duplication in the Zizania Genus.</title>
        <authorList>
            <person name="Haas M."/>
            <person name="Kono T."/>
            <person name="Macchietto M."/>
            <person name="Millas R."/>
            <person name="McGilp L."/>
            <person name="Shao M."/>
            <person name="Duquette J."/>
            <person name="Hirsch C.N."/>
            <person name="Kimball J."/>
        </authorList>
    </citation>
    <scope>NUCLEOTIDE SEQUENCE</scope>
    <source>
        <tissue evidence="2">Fresh leaf tissue</tissue>
    </source>
</reference>
<feature type="region of interest" description="Disordered" evidence="1">
    <location>
        <begin position="1"/>
        <end position="104"/>
    </location>
</feature>
<feature type="compositionally biased region" description="Basic and acidic residues" evidence="1">
    <location>
        <begin position="69"/>
        <end position="90"/>
    </location>
</feature>
<gene>
    <name evidence="2" type="ORF">GUJ93_ZPchr0458g22364</name>
</gene>
<dbReference type="Proteomes" id="UP000729402">
    <property type="component" value="Unassembled WGS sequence"/>
</dbReference>
<organism evidence="2 3">
    <name type="scientific">Zizania palustris</name>
    <name type="common">Northern wild rice</name>
    <dbReference type="NCBI Taxonomy" id="103762"/>
    <lineage>
        <taxon>Eukaryota</taxon>
        <taxon>Viridiplantae</taxon>
        <taxon>Streptophyta</taxon>
        <taxon>Embryophyta</taxon>
        <taxon>Tracheophyta</taxon>
        <taxon>Spermatophyta</taxon>
        <taxon>Magnoliopsida</taxon>
        <taxon>Liliopsida</taxon>
        <taxon>Poales</taxon>
        <taxon>Poaceae</taxon>
        <taxon>BOP clade</taxon>
        <taxon>Oryzoideae</taxon>
        <taxon>Oryzeae</taxon>
        <taxon>Zizaniinae</taxon>
        <taxon>Zizania</taxon>
    </lineage>
</organism>
<proteinExistence type="predicted"/>
<evidence type="ECO:0000313" key="3">
    <source>
        <dbReference type="Proteomes" id="UP000729402"/>
    </source>
</evidence>
<evidence type="ECO:0000313" key="2">
    <source>
        <dbReference type="EMBL" id="KAG8043524.1"/>
    </source>
</evidence>
<accession>A0A8J5RRY9</accession>
<comment type="caution">
    <text evidence="2">The sequence shown here is derived from an EMBL/GenBank/DDBJ whole genome shotgun (WGS) entry which is preliminary data.</text>
</comment>
<reference evidence="2" key="2">
    <citation type="submission" date="2021-02" db="EMBL/GenBank/DDBJ databases">
        <authorList>
            <person name="Kimball J.A."/>
            <person name="Haas M.W."/>
            <person name="Macchietto M."/>
            <person name="Kono T."/>
            <person name="Duquette J."/>
            <person name="Shao M."/>
        </authorList>
    </citation>
    <scope>NUCLEOTIDE SEQUENCE</scope>
    <source>
        <tissue evidence="2">Fresh leaf tissue</tissue>
    </source>
</reference>
<sequence length="104" mass="11031">MRRRGEPASGENWHPVGSGPRLQHFGLAVSKIQRPGRPASRIPRKRTVGGGRATDGKRESGLGAGAAHRSLEAGGRRSRAPEPQRAEPRRGGQHGCHDSSTGSI</sequence>
<name>A0A8J5RRY9_ZIZPA</name>
<dbReference type="EMBL" id="JAAALK010000953">
    <property type="protein sequence ID" value="KAG8043524.1"/>
    <property type="molecule type" value="Genomic_DNA"/>
</dbReference>
<keyword evidence="3" id="KW-1185">Reference proteome</keyword>
<evidence type="ECO:0000256" key="1">
    <source>
        <dbReference type="SAM" id="MobiDB-lite"/>
    </source>
</evidence>
<protein>
    <submittedName>
        <fullName evidence="2">Uncharacterized protein</fullName>
    </submittedName>
</protein>